<gene>
    <name evidence="1" type="ORF">V9T40_001753</name>
</gene>
<keyword evidence="2" id="KW-1185">Reference proteome</keyword>
<evidence type="ECO:0000313" key="1">
    <source>
        <dbReference type="EMBL" id="KAK7590140.1"/>
    </source>
</evidence>
<dbReference type="Proteomes" id="UP001367676">
    <property type="component" value="Unassembled WGS sequence"/>
</dbReference>
<dbReference type="AlphaFoldDB" id="A0AAN9THN7"/>
<protein>
    <submittedName>
        <fullName evidence="1">Uncharacterized protein</fullName>
    </submittedName>
</protein>
<reference evidence="1 2" key="1">
    <citation type="submission" date="2024-03" db="EMBL/GenBank/DDBJ databases">
        <title>Adaptation during the transition from Ophiocordyceps entomopathogen to insect associate is accompanied by gene loss and intensified selection.</title>
        <authorList>
            <person name="Ward C.M."/>
            <person name="Onetto C.A."/>
            <person name="Borneman A.R."/>
        </authorList>
    </citation>
    <scope>NUCLEOTIDE SEQUENCE [LARGE SCALE GENOMIC DNA]</scope>
    <source>
        <strain evidence="1">AWRI1</strain>
        <tissue evidence="1">Single Adult Female</tissue>
    </source>
</reference>
<comment type="caution">
    <text evidence="1">The sequence shown here is derived from an EMBL/GenBank/DDBJ whole genome shotgun (WGS) entry which is preliminary data.</text>
</comment>
<evidence type="ECO:0000313" key="2">
    <source>
        <dbReference type="Proteomes" id="UP001367676"/>
    </source>
</evidence>
<sequence length="175" mass="19375">MFANRHLFSVSSAARPSAIDLGSVNGGPRLKATAHYFCRLHCTCAAGAPNDADKTIRMPPSSSPFDQREQPVCLIGWARRQGRVQVRRQRTDSPVSAPLYPQLGTQYYHRPVRGILPLPRNVQQLCSNFNARVFSPIKAGQRGATEKGFRTMNRIPNSCLSMASVHNLVWSVSDV</sequence>
<name>A0AAN9THN7_9HEMI</name>
<dbReference type="EMBL" id="JBBCAQ010000022">
    <property type="protein sequence ID" value="KAK7590140.1"/>
    <property type="molecule type" value="Genomic_DNA"/>
</dbReference>
<accession>A0AAN9THN7</accession>
<proteinExistence type="predicted"/>
<organism evidence="1 2">
    <name type="scientific">Parthenolecanium corni</name>
    <dbReference type="NCBI Taxonomy" id="536013"/>
    <lineage>
        <taxon>Eukaryota</taxon>
        <taxon>Metazoa</taxon>
        <taxon>Ecdysozoa</taxon>
        <taxon>Arthropoda</taxon>
        <taxon>Hexapoda</taxon>
        <taxon>Insecta</taxon>
        <taxon>Pterygota</taxon>
        <taxon>Neoptera</taxon>
        <taxon>Paraneoptera</taxon>
        <taxon>Hemiptera</taxon>
        <taxon>Sternorrhyncha</taxon>
        <taxon>Coccoidea</taxon>
        <taxon>Coccidae</taxon>
        <taxon>Parthenolecanium</taxon>
    </lineage>
</organism>